<evidence type="ECO:0000313" key="3">
    <source>
        <dbReference type="Proteomes" id="UP000694240"/>
    </source>
</evidence>
<name>A0A8T2AXR2_9BRAS</name>
<sequence>MMMSNLPRDLVEEILSRVPLASLKTVRSTCKKWNALTKDQSFANKHIRNVATSGEREFMMIMEYKVYLIGVNIHDNNSFDLSIKLKGTLISLDNSDELYCRSQVFHCHGLLLFVCHNRLVLWNPYWGKPKCIKRKYVEIEMFALGYDKSCGSHKILRLFGYHLKNMEIYDLSSDSWIVPSGNLERDMVYMRDGVSLKGNTYWCGMDKESVNCHLLCFDFTRERFGPRLLLPIKGFDVSLSVVKEEQLAVLIKRYDKSAIEIWVTNKIEPDAVSWNIFLKFDMNLCRYVANFLIDEEKKVAVLFDTVRAGGSYKLKLTYTNIAYIIGENGCFRRVDLGESLHTPPRPLACSYVPSSVQIK</sequence>
<evidence type="ECO:0000259" key="1">
    <source>
        <dbReference type="PROSITE" id="PS50181"/>
    </source>
</evidence>
<reference evidence="2 3" key="1">
    <citation type="submission" date="2020-12" db="EMBL/GenBank/DDBJ databases">
        <title>Concerted genomic and epigenomic changes stabilize Arabidopsis allopolyploids.</title>
        <authorList>
            <person name="Chen Z."/>
        </authorList>
    </citation>
    <scope>NUCLEOTIDE SEQUENCE [LARGE SCALE GENOMIC DNA]</scope>
    <source>
        <strain evidence="2">Allo738</strain>
        <tissue evidence="2">Leaf</tissue>
    </source>
</reference>
<dbReference type="Proteomes" id="UP000694240">
    <property type="component" value="Chromosome 8"/>
</dbReference>
<dbReference type="NCBIfam" id="TIGR01640">
    <property type="entry name" value="F_box_assoc_1"/>
    <property type="match status" value="1"/>
</dbReference>
<gene>
    <name evidence="2" type="ORF">ISN45_Aa03g022690</name>
</gene>
<protein>
    <submittedName>
        <fullName evidence="2">F-box domain</fullName>
    </submittedName>
</protein>
<feature type="domain" description="F-box" evidence="1">
    <location>
        <begin position="1"/>
        <end position="50"/>
    </location>
</feature>
<dbReference type="EMBL" id="JAEFBK010000008">
    <property type="protein sequence ID" value="KAG7578042.1"/>
    <property type="molecule type" value="Genomic_DNA"/>
</dbReference>
<dbReference type="InterPro" id="IPR001810">
    <property type="entry name" value="F-box_dom"/>
</dbReference>
<dbReference type="InterPro" id="IPR006527">
    <property type="entry name" value="F-box-assoc_dom_typ1"/>
</dbReference>
<accession>A0A8T2AXR2</accession>
<organism evidence="2 3">
    <name type="scientific">Arabidopsis thaliana x Arabidopsis arenosa</name>
    <dbReference type="NCBI Taxonomy" id="1240361"/>
    <lineage>
        <taxon>Eukaryota</taxon>
        <taxon>Viridiplantae</taxon>
        <taxon>Streptophyta</taxon>
        <taxon>Embryophyta</taxon>
        <taxon>Tracheophyta</taxon>
        <taxon>Spermatophyta</taxon>
        <taxon>Magnoliopsida</taxon>
        <taxon>eudicotyledons</taxon>
        <taxon>Gunneridae</taxon>
        <taxon>Pentapetalae</taxon>
        <taxon>rosids</taxon>
        <taxon>malvids</taxon>
        <taxon>Brassicales</taxon>
        <taxon>Brassicaceae</taxon>
        <taxon>Camelineae</taxon>
        <taxon>Arabidopsis</taxon>
    </lineage>
</organism>
<dbReference type="InterPro" id="IPR050796">
    <property type="entry name" value="SCF_F-box_component"/>
</dbReference>
<comment type="caution">
    <text evidence="2">The sequence shown here is derived from an EMBL/GenBank/DDBJ whole genome shotgun (WGS) entry which is preliminary data.</text>
</comment>
<dbReference type="Pfam" id="PF07734">
    <property type="entry name" value="FBA_1"/>
    <property type="match status" value="1"/>
</dbReference>
<dbReference type="AlphaFoldDB" id="A0A8T2AXR2"/>
<dbReference type="Pfam" id="PF00646">
    <property type="entry name" value="F-box"/>
    <property type="match status" value="1"/>
</dbReference>
<evidence type="ECO:0000313" key="2">
    <source>
        <dbReference type="EMBL" id="KAG7578042.1"/>
    </source>
</evidence>
<dbReference type="PROSITE" id="PS50181">
    <property type="entry name" value="FBOX"/>
    <property type="match status" value="1"/>
</dbReference>
<dbReference type="PANTHER" id="PTHR31672:SF13">
    <property type="entry name" value="F-BOX PROTEIN CPR30-LIKE"/>
    <property type="match status" value="1"/>
</dbReference>
<dbReference type="PANTHER" id="PTHR31672">
    <property type="entry name" value="BNACNNG10540D PROTEIN"/>
    <property type="match status" value="1"/>
</dbReference>
<dbReference type="InterPro" id="IPR017451">
    <property type="entry name" value="F-box-assoc_interact_dom"/>
</dbReference>
<dbReference type="SMART" id="SM00256">
    <property type="entry name" value="FBOX"/>
    <property type="match status" value="1"/>
</dbReference>
<proteinExistence type="predicted"/>
<dbReference type="CDD" id="cd22157">
    <property type="entry name" value="F-box_AtFBW1-like"/>
    <property type="match status" value="1"/>
</dbReference>
<keyword evidence="3" id="KW-1185">Reference proteome</keyword>